<feature type="signal peptide" evidence="1">
    <location>
        <begin position="1"/>
        <end position="22"/>
    </location>
</feature>
<evidence type="ECO:0000256" key="1">
    <source>
        <dbReference type="SAM" id="SignalP"/>
    </source>
</evidence>
<dbReference type="WBParaSite" id="PSAMB.scaffold1516size30523.g13553.t1">
    <property type="protein sequence ID" value="PSAMB.scaffold1516size30523.g13553.t1"/>
    <property type="gene ID" value="PSAMB.scaffold1516size30523.g13553"/>
</dbReference>
<sequence>MAIFVGAFRLFVSAFLLSLLNAASIGINSAVEELLEVRERVRRDASTLGQPTQIHRAKISMVGTKVMMGDSRSVTQMFDIYQYRVSWTEPTSWNDNFDDSSRRYEATQCQVRANNSAGFTTSWTETNRISVKDVPVYFPGFEDVDLRGLSEEGIISVLSKNSTEVAAESVVPSGTPTKKE</sequence>
<dbReference type="Proteomes" id="UP000887566">
    <property type="component" value="Unplaced"/>
</dbReference>
<keyword evidence="2" id="KW-1185">Reference proteome</keyword>
<evidence type="ECO:0000313" key="3">
    <source>
        <dbReference type="WBParaSite" id="PSAMB.scaffold1516size30523.g13553.t1"/>
    </source>
</evidence>
<reference evidence="3" key="1">
    <citation type="submission" date="2022-11" db="UniProtKB">
        <authorList>
            <consortium name="WormBaseParasite"/>
        </authorList>
    </citation>
    <scope>IDENTIFICATION</scope>
</reference>
<feature type="chain" id="PRO_5037411770" evidence="1">
    <location>
        <begin position="23"/>
        <end position="180"/>
    </location>
</feature>
<evidence type="ECO:0000313" key="2">
    <source>
        <dbReference type="Proteomes" id="UP000887566"/>
    </source>
</evidence>
<keyword evidence="1" id="KW-0732">Signal</keyword>
<organism evidence="2 3">
    <name type="scientific">Plectus sambesii</name>
    <dbReference type="NCBI Taxonomy" id="2011161"/>
    <lineage>
        <taxon>Eukaryota</taxon>
        <taxon>Metazoa</taxon>
        <taxon>Ecdysozoa</taxon>
        <taxon>Nematoda</taxon>
        <taxon>Chromadorea</taxon>
        <taxon>Plectida</taxon>
        <taxon>Plectina</taxon>
        <taxon>Plectoidea</taxon>
        <taxon>Plectidae</taxon>
        <taxon>Plectus</taxon>
    </lineage>
</organism>
<proteinExistence type="predicted"/>
<protein>
    <submittedName>
        <fullName evidence="3">Uncharacterized protein</fullName>
    </submittedName>
</protein>
<name>A0A914V3Z4_9BILA</name>
<accession>A0A914V3Z4</accession>
<dbReference type="AlphaFoldDB" id="A0A914V3Z4"/>